<dbReference type="OrthoDB" id="654211at2759"/>
<evidence type="ECO:0000256" key="7">
    <source>
        <dbReference type="ARBA" id="ARBA00023163"/>
    </source>
</evidence>
<evidence type="ECO:0000313" key="12">
    <source>
        <dbReference type="Proteomes" id="UP000525319"/>
    </source>
</evidence>
<keyword evidence="4 9" id="KW-0863">Zinc-finger</keyword>
<evidence type="ECO:0000256" key="1">
    <source>
        <dbReference type="ARBA" id="ARBA00004123"/>
    </source>
</evidence>
<dbReference type="GO" id="GO:0000978">
    <property type="term" value="F:RNA polymerase II cis-regulatory region sequence-specific DNA binding"/>
    <property type="evidence" value="ECO:0007669"/>
    <property type="project" value="TreeGrafter"/>
</dbReference>
<reference evidence="11 12" key="1">
    <citation type="submission" date="2019-09" db="EMBL/GenBank/DDBJ databases">
        <title>Bird 10,000 Genomes (B10K) Project - Family phase.</title>
        <authorList>
            <person name="Zhang G."/>
        </authorList>
    </citation>
    <scope>NUCLEOTIDE SEQUENCE [LARGE SCALE GENOMIC DNA]</scope>
    <source>
        <strain evidence="11">B10K-DU-030-03</strain>
    </source>
</reference>
<organism evidence="11 12">
    <name type="scientific">Drymodes brunneopygia</name>
    <dbReference type="NCBI Taxonomy" id="626378"/>
    <lineage>
        <taxon>Eukaryota</taxon>
        <taxon>Metazoa</taxon>
        <taxon>Chordata</taxon>
        <taxon>Craniata</taxon>
        <taxon>Vertebrata</taxon>
        <taxon>Euteleostomi</taxon>
        <taxon>Archelosauria</taxon>
        <taxon>Archosauria</taxon>
        <taxon>Dinosauria</taxon>
        <taxon>Saurischia</taxon>
        <taxon>Theropoda</taxon>
        <taxon>Coelurosauria</taxon>
        <taxon>Aves</taxon>
        <taxon>Neognathae</taxon>
        <taxon>Neoaves</taxon>
        <taxon>Telluraves</taxon>
        <taxon>Australaves</taxon>
        <taxon>Passeriformes</taxon>
        <taxon>Petroicidae</taxon>
        <taxon>Drymodes</taxon>
    </lineage>
</organism>
<dbReference type="SMART" id="SM00355">
    <property type="entry name" value="ZnF_C2H2"/>
    <property type="match status" value="2"/>
</dbReference>
<dbReference type="AlphaFoldDB" id="A0A7L3KYR4"/>
<dbReference type="PANTHER" id="PTHR23226">
    <property type="entry name" value="ZINC FINGER AND SCAN DOMAIN-CONTAINING"/>
    <property type="match status" value="1"/>
</dbReference>
<feature type="non-terminal residue" evidence="11">
    <location>
        <position position="60"/>
    </location>
</feature>
<feature type="domain" description="C2H2-type" evidence="10">
    <location>
        <begin position="3"/>
        <end position="30"/>
    </location>
</feature>
<dbReference type="GO" id="GO:0000981">
    <property type="term" value="F:DNA-binding transcription factor activity, RNA polymerase II-specific"/>
    <property type="evidence" value="ECO:0007669"/>
    <property type="project" value="TreeGrafter"/>
</dbReference>
<evidence type="ECO:0000259" key="10">
    <source>
        <dbReference type="PROSITE" id="PS50157"/>
    </source>
</evidence>
<gene>
    <name evidence="11" type="primary">Znf10</name>
    <name evidence="11" type="ORF">DRYBRU_R15210</name>
</gene>
<keyword evidence="8" id="KW-0539">Nucleus</keyword>
<proteinExistence type="predicted"/>
<dbReference type="PROSITE" id="PS00028">
    <property type="entry name" value="ZINC_FINGER_C2H2_1"/>
    <property type="match status" value="2"/>
</dbReference>
<keyword evidence="5" id="KW-0862">Zinc</keyword>
<dbReference type="GO" id="GO:0008270">
    <property type="term" value="F:zinc ion binding"/>
    <property type="evidence" value="ECO:0007669"/>
    <property type="project" value="UniProtKB-KW"/>
</dbReference>
<sequence>WPYKCLQCGKSFCKSSSLTCHQEMHTRGGPCECRECGKMFQWFSYLIVHQQTHGGEALLL</sequence>
<dbReference type="FunFam" id="3.30.160.60:FF:000739">
    <property type="entry name" value="Zgc:171418 protein"/>
    <property type="match status" value="1"/>
</dbReference>
<evidence type="ECO:0000256" key="3">
    <source>
        <dbReference type="ARBA" id="ARBA00022737"/>
    </source>
</evidence>
<dbReference type="GO" id="GO:0005634">
    <property type="term" value="C:nucleus"/>
    <property type="evidence" value="ECO:0007669"/>
    <property type="project" value="UniProtKB-SubCell"/>
</dbReference>
<evidence type="ECO:0000256" key="9">
    <source>
        <dbReference type="PROSITE-ProRule" id="PRU00042"/>
    </source>
</evidence>
<dbReference type="EMBL" id="VZTZ01081730">
    <property type="protein sequence ID" value="NXU46859.1"/>
    <property type="molecule type" value="Genomic_DNA"/>
</dbReference>
<dbReference type="FunFam" id="3.30.160.60:FF:000003">
    <property type="entry name" value="Zinc finger protein 3 homolog"/>
    <property type="match status" value="1"/>
</dbReference>
<evidence type="ECO:0000256" key="8">
    <source>
        <dbReference type="ARBA" id="ARBA00023242"/>
    </source>
</evidence>
<dbReference type="Pfam" id="PF00096">
    <property type="entry name" value="zf-C2H2"/>
    <property type="match status" value="2"/>
</dbReference>
<comment type="subcellular location">
    <subcellularLocation>
        <location evidence="1">Nucleus</location>
    </subcellularLocation>
</comment>
<protein>
    <submittedName>
        <fullName evidence="11">ZNF10 protein</fullName>
    </submittedName>
</protein>
<dbReference type="InterPro" id="IPR036236">
    <property type="entry name" value="Znf_C2H2_sf"/>
</dbReference>
<evidence type="ECO:0000313" key="11">
    <source>
        <dbReference type="EMBL" id="NXU46859.1"/>
    </source>
</evidence>
<evidence type="ECO:0000256" key="5">
    <source>
        <dbReference type="ARBA" id="ARBA00022833"/>
    </source>
</evidence>
<evidence type="ECO:0000256" key="6">
    <source>
        <dbReference type="ARBA" id="ARBA00023015"/>
    </source>
</evidence>
<name>A0A7L3KYR4_9PASS</name>
<dbReference type="InterPro" id="IPR013087">
    <property type="entry name" value="Znf_C2H2_type"/>
</dbReference>
<dbReference type="PANTHER" id="PTHR23226:SF416">
    <property type="entry name" value="FI01424P"/>
    <property type="match status" value="1"/>
</dbReference>
<feature type="domain" description="C2H2-type" evidence="10">
    <location>
        <begin position="31"/>
        <end position="58"/>
    </location>
</feature>
<keyword evidence="2" id="KW-0479">Metal-binding</keyword>
<comment type="caution">
    <text evidence="11">The sequence shown here is derived from an EMBL/GenBank/DDBJ whole genome shotgun (WGS) entry which is preliminary data.</text>
</comment>
<keyword evidence="7" id="KW-0804">Transcription</keyword>
<evidence type="ECO:0000256" key="4">
    <source>
        <dbReference type="ARBA" id="ARBA00022771"/>
    </source>
</evidence>
<keyword evidence="6" id="KW-0805">Transcription regulation</keyword>
<keyword evidence="3" id="KW-0677">Repeat</keyword>
<accession>A0A7L3KYR4</accession>
<evidence type="ECO:0000256" key="2">
    <source>
        <dbReference type="ARBA" id="ARBA00022723"/>
    </source>
</evidence>
<dbReference type="SUPFAM" id="SSF57667">
    <property type="entry name" value="beta-beta-alpha zinc fingers"/>
    <property type="match status" value="1"/>
</dbReference>
<feature type="non-terminal residue" evidence="11">
    <location>
        <position position="1"/>
    </location>
</feature>
<dbReference type="PROSITE" id="PS50157">
    <property type="entry name" value="ZINC_FINGER_C2H2_2"/>
    <property type="match status" value="2"/>
</dbReference>
<keyword evidence="12" id="KW-1185">Reference proteome</keyword>
<dbReference type="Proteomes" id="UP000525319">
    <property type="component" value="Unassembled WGS sequence"/>
</dbReference>
<dbReference type="Gene3D" id="3.30.160.60">
    <property type="entry name" value="Classic Zinc Finger"/>
    <property type="match status" value="2"/>
</dbReference>